<comment type="caution">
    <text evidence="7">The sequence shown here is derived from an EMBL/GenBank/DDBJ whole genome shotgun (WGS) entry which is preliminary data.</text>
</comment>
<dbReference type="SMART" id="SM00254">
    <property type="entry name" value="ShKT"/>
    <property type="match status" value="1"/>
</dbReference>
<keyword evidence="2 3" id="KW-0802">TPR repeat</keyword>
<accession>A0AAD8XXX2</accession>
<dbReference type="SUPFAM" id="SSF46565">
    <property type="entry name" value="Chaperone J-domain"/>
    <property type="match status" value="1"/>
</dbReference>
<evidence type="ECO:0000256" key="2">
    <source>
        <dbReference type="ARBA" id="ARBA00022803"/>
    </source>
</evidence>
<keyword evidence="4" id="KW-0175">Coiled coil</keyword>
<evidence type="ECO:0000313" key="7">
    <source>
        <dbReference type="EMBL" id="KAK1735453.1"/>
    </source>
</evidence>
<keyword evidence="8" id="KW-1185">Reference proteome</keyword>
<feature type="region of interest" description="Disordered" evidence="5">
    <location>
        <begin position="190"/>
        <end position="209"/>
    </location>
</feature>
<evidence type="ECO:0000313" key="8">
    <source>
        <dbReference type="Proteomes" id="UP001224775"/>
    </source>
</evidence>
<dbReference type="SMART" id="SM00028">
    <property type="entry name" value="TPR"/>
    <property type="match status" value="4"/>
</dbReference>
<evidence type="ECO:0000256" key="1">
    <source>
        <dbReference type="ARBA" id="ARBA00022737"/>
    </source>
</evidence>
<feature type="region of interest" description="Disordered" evidence="5">
    <location>
        <begin position="76"/>
        <end position="98"/>
    </location>
</feature>
<dbReference type="EMBL" id="JATAAI010000034">
    <property type="protein sequence ID" value="KAK1735453.1"/>
    <property type="molecule type" value="Genomic_DNA"/>
</dbReference>
<dbReference type="Proteomes" id="UP001224775">
    <property type="component" value="Unassembled WGS sequence"/>
</dbReference>
<feature type="domain" description="J" evidence="6">
    <location>
        <begin position="643"/>
        <end position="708"/>
    </location>
</feature>
<dbReference type="Gene3D" id="1.10.287.110">
    <property type="entry name" value="DnaJ domain"/>
    <property type="match status" value="1"/>
</dbReference>
<dbReference type="PROSITE" id="PS50005">
    <property type="entry name" value="TPR"/>
    <property type="match status" value="1"/>
</dbReference>
<dbReference type="InterPro" id="IPR036869">
    <property type="entry name" value="J_dom_sf"/>
</dbReference>
<feature type="coiled-coil region" evidence="4">
    <location>
        <begin position="465"/>
        <end position="495"/>
    </location>
</feature>
<evidence type="ECO:0000256" key="3">
    <source>
        <dbReference type="PROSITE-ProRule" id="PRU00339"/>
    </source>
</evidence>
<dbReference type="Gene3D" id="1.25.40.10">
    <property type="entry name" value="Tetratricopeptide repeat domain"/>
    <property type="match status" value="1"/>
</dbReference>
<feature type="repeat" description="TPR" evidence="3">
    <location>
        <begin position="563"/>
        <end position="596"/>
    </location>
</feature>
<dbReference type="Pfam" id="PF00226">
    <property type="entry name" value="DnaJ"/>
    <property type="match status" value="1"/>
</dbReference>
<dbReference type="InterPro" id="IPR003582">
    <property type="entry name" value="ShKT_dom"/>
</dbReference>
<sequence length="709" mass="79626">MVATHLLHIKRVKMIRLRSPTVKLVWSAILLFSISLICYTPTAAAAAANEEGATTTTAADEQSTLITSININLPIQPKRKKRKQSTTTTNGGDLHEDCQGWADEGECEANPKFMLENCAASCSDDDATTDDEEEEEEEQIIPKGSAHIYEGEDAAMGAFRFAEQYSRHYTNDMIPIPTVLDVARELQEATNNSGYTPPNDITHCGGGDAKKKSRPCSAGKLWKRAEDMRKADVHDEAGADLIRALLKSGIEVDFKEKCERSLQWALGSVRKQRERERRAALEEAKLEQRRELERLAMGEAEERRLEYEANFEKFGEEMKEKLMRGSLVADVAAASATVGADGTVETTEEEDNGAKKELMKIVVESFVEGAEASVTLRLLKKMSPSDKTVDILLIEARCHETLGNHQQALSAAGKLISKAANHDPWLNDSPRMLAATLGANAAMQLGLSDNALSFYQTVLKFDPEQERARKQYRGLKKVVKQLNKAEEQIQQGYNKKASEHVDDCLSAMRGLDVDSPLFRSKIQLKQCTILSGMGKYEEALNNCDTAVELREQHGAVVSAESRKEAHLVRAEALLLDMDYDEAVSDFRVAFDLIPEDDETGEKRELHQKLQEAMHQQKSWNGGEKDYRYNENTGYPDGRPPERDHAKILQLPIDLEQRSKEIKCAWLKKQFKVLVRQYHPDKYKGNKKRAARKFKEVKEAKDFISSAWDC</sequence>
<feature type="coiled-coil region" evidence="4">
    <location>
        <begin position="270"/>
        <end position="317"/>
    </location>
</feature>
<gene>
    <name evidence="7" type="ORF">QTG54_014067</name>
</gene>
<dbReference type="SMART" id="SM00271">
    <property type="entry name" value="DnaJ"/>
    <property type="match status" value="1"/>
</dbReference>
<organism evidence="7 8">
    <name type="scientific">Skeletonema marinoi</name>
    <dbReference type="NCBI Taxonomy" id="267567"/>
    <lineage>
        <taxon>Eukaryota</taxon>
        <taxon>Sar</taxon>
        <taxon>Stramenopiles</taxon>
        <taxon>Ochrophyta</taxon>
        <taxon>Bacillariophyta</taxon>
        <taxon>Coscinodiscophyceae</taxon>
        <taxon>Thalassiosirophycidae</taxon>
        <taxon>Thalassiosirales</taxon>
        <taxon>Skeletonemataceae</taxon>
        <taxon>Skeletonema</taxon>
        <taxon>Skeletonema marinoi-dohrnii complex</taxon>
    </lineage>
</organism>
<reference evidence="7" key="1">
    <citation type="submission" date="2023-06" db="EMBL/GenBank/DDBJ databases">
        <title>Survivors Of The Sea: Transcriptome response of Skeletonema marinoi to long-term dormancy.</title>
        <authorList>
            <person name="Pinder M.I.M."/>
            <person name="Kourtchenko O."/>
            <person name="Robertson E.K."/>
            <person name="Larsson T."/>
            <person name="Maumus F."/>
            <person name="Osuna-Cruz C.M."/>
            <person name="Vancaester E."/>
            <person name="Stenow R."/>
            <person name="Vandepoele K."/>
            <person name="Ploug H."/>
            <person name="Bruchert V."/>
            <person name="Godhe A."/>
            <person name="Topel M."/>
        </authorList>
    </citation>
    <scope>NUCLEOTIDE SEQUENCE</scope>
    <source>
        <strain evidence="7">R05AC</strain>
    </source>
</reference>
<dbReference type="CDD" id="cd06257">
    <property type="entry name" value="DnaJ"/>
    <property type="match status" value="1"/>
</dbReference>
<dbReference type="SUPFAM" id="SSF48452">
    <property type="entry name" value="TPR-like"/>
    <property type="match status" value="1"/>
</dbReference>
<keyword evidence="1" id="KW-0677">Repeat</keyword>
<proteinExistence type="predicted"/>
<dbReference type="InterPro" id="IPR001623">
    <property type="entry name" value="DnaJ_domain"/>
</dbReference>
<dbReference type="PANTHER" id="PTHR45188">
    <property type="entry name" value="DNAJ PROTEIN P58IPK HOMOLOG"/>
    <property type="match status" value="1"/>
</dbReference>
<name>A0AAD8XXX2_9STRA</name>
<dbReference type="PROSITE" id="PS50076">
    <property type="entry name" value="DNAJ_2"/>
    <property type="match status" value="1"/>
</dbReference>
<dbReference type="Pfam" id="PF01549">
    <property type="entry name" value="ShK"/>
    <property type="match status" value="1"/>
</dbReference>
<protein>
    <recommendedName>
        <fullName evidence="6">J domain-containing protein</fullName>
    </recommendedName>
</protein>
<dbReference type="InterPro" id="IPR011990">
    <property type="entry name" value="TPR-like_helical_dom_sf"/>
</dbReference>
<dbReference type="InterPro" id="IPR019734">
    <property type="entry name" value="TPR_rpt"/>
</dbReference>
<evidence type="ECO:0000259" key="6">
    <source>
        <dbReference type="PROSITE" id="PS50076"/>
    </source>
</evidence>
<evidence type="ECO:0000256" key="4">
    <source>
        <dbReference type="SAM" id="Coils"/>
    </source>
</evidence>
<dbReference type="AlphaFoldDB" id="A0AAD8XXX2"/>
<dbReference type="PANTHER" id="PTHR45188:SF2">
    <property type="entry name" value="DNAJ HOMOLOG SUBFAMILY C MEMBER 7"/>
    <property type="match status" value="1"/>
</dbReference>
<evidence type="ECO:0000256" key="5">
    <source>
        <dbReference type="SAM" id="MobiDB-lite"/>
    </source>
</evidence>